<dbReference type="PANTHER" id="PTHR15907">
    <property type="entry name" value="DUF614 FAMILY PROTEIN-RELATED"/>
    <property type="match status" value="1"/>
</dbReference>
<feature type="region of interest" description="Disordered" evidence="1">
    <location>
        <begin position="1"/>
        <end position="30"/>
    </location>
</feature>
<dbReference type="AlphaFoldDB" id="A0A8T0CNS1"/>
<dbReference type="Gramene" id="rna-gnl|WGS:JABURB|Cocit.L1020.1">
    <property type="protein sequence ID" value="cds-KAF7849290.1"/>
    <property type="gene ID" value="gene-BT93_L1020"/>
</dbReference>
<organism evidence="3 4">
    <name type="scientific">Corymbia citriodora subsp. variegata</name>
    <dbReference type="NCBI Taxonomy" id="360336"/>
    <lineage>
        <taxon>Eukaryota</taxon>
        <taxon>Viridiplantae</taxon>
        <taxon>Streptophyta</taxon>
        <taxon>Embryophyta</taxon>
        <taxon>Tracheophyta</taxon>
        <taxon>Spermatophyta</taxon>
        <taxon>Magnoliopsida</taxon>
        <taxon>eudicotyledons</taxon>
        <taxon>Gunneridae</taxon>
        <taxon>Pentapetalae</taxon>
        <taxon>rosids</taxon>
        <taxon>malvids</taxon>
        <taxon>Myrtales</taxon>
        <taxon>Myrtaceae</taxon>
        <taxon>Myrtoideae</taxon>
        <taxon>Eucalypteae</taxon>
        <taxon>Corymbia</taxon>
    </lineage>
</organism>
<accession>A0A8T0CNS1</accession>
<dbReference type="OrthoDB" id="1045822at2759"/>
<comment type="caution">
    <text evidence="3">The sequence shown here is derived from an EMBL/GenBank/DDBJ whole genome shotgun (WGS) entry which is preliminary data.</text>
</comment>
<dbReference type="InterPro" id="IPR006461">
    <property type="entry name" value="PLAC_motif_containing"/>
</dbReference>
<keyword evidence="4" id="KW-1185">Reference proteome</keyword>
<name>A0A8T0CNS1_CORYI</name>
<dbReference type="EMBL" id="MU089819">
    <property type="protein sequence ID" value="KAF7849290.1"/>
    <property type="molecule type" value="Genomic_DNA"/>
</dbReference>
<evidence type="ECO:0000313" key="3">
    <source>
        <dbReference type="EMBL" id="KAF7849290.1"/>
    </source>
</evidence>
<evidence type="ECO:0000256" key="2">
    <source>
        <dbReference type="SAM" id="Phobius"/>
    </source>
</evidence>
<keyword evidence="2" id="KW-1133">Transmembrane helix</keyword>
<dbReference type="NCBIfam" id="TIGR01571">
    <property type="entry name" value="A_thal_Cys_rich"/>
    <property type="match status" value="1"/>
</dbReference>
<dbReference type="Pfam" id="PF04749">
    <property type="entry name" value="PLAC8"/>
    <property type="match status" value="1"/>
</dbReference>
<reference evidence="3" key="1">
    <citation type="submission" date="2020-05" db="EMBL/GenBank/DDBJ databases">
        <title>WGS assembly of Corymbia citriodora subspecies variegata.</title>
        <authorList>
            <person name="Barry K."/>
            <person name="Hundley H."/>
            <person name="Shu S."/>
            <person name="Jenkins J."/>
            <person name="Grimwood J."/>
            <person name="Baten A."/>
        </authorList>
    </citation>
    <scope>NUCLEOTIDE SEQUENCE</scope>
    <source>
        <strain evidence="3">CV2-018</strain>
    </source>
</reference>
<keyword evidence="2" id="KW-0812">Transmembrane</keyword>
<protein>
    <submittedName>
        <fullName evidence="3">Uncharacterized protein</fullName>
    </submittedName>
</protein>
<evidence type="ECO:0000256" key="1">
    <source>
        <dbReference type="SAM" id="MobiDB-lite"/>
    </source>
</evidence>
<sequence length="203" mass="22206">MNSSDASDGYPKKPGASAPPTLQQQPVDGIRVQPMNQSKANYGATNKPLPPAGLDAGPMDNNNVPWFSGLFSCFDDIPTCCLSCWCPCITFGRIAEIADYGSVSCSVNGALYTLIALLTGCACCYSCFFRTKIRHQYQLQEDPCNDCLVHFCCECCALTQEYRKLKTHGFDMSIGWYGNMERQKRGIPMALGMAPVPLGAMLR</sequence>
<proteinExistence type="predicted"/>
<keyword evidence="2" id="KW-0472">Membrane</keyword>
<gene>
    <name evidence="3" type="ORF">BT93_L1020</name>
</gene>
<dbReference type="Proteomes" id="UP000806378">
    <property type="component" value="Unassembled WGS sequence"/>
</dbReference>
<feature type="transmembrane region" description="Helical" evidence="2">
    <location>
        <begin position="109"/>
        <end position="129"/>
    </location>
</feature>
<evidence type="ECO:0000313" key="4">
    <source>
        <dbReference type="Proteomes" id="UP000806378"/>
    </source>
</evidence>